<keyword evidence="2" id="KW-1185">Reference proteome</keyword>
<proteinExistence type="predicted"/>
<dbReference type="AlphaFoldDB" id="A0A4R8R7D3"/>
<name>A0A4R8R7D3_9MYCO</name>
<evidence type="ECO:0000313" key="2">
    <source>
        <dbReference type="Proteomes" id="UP000295165"/>
    </source>
</evidence>
<gene>
    <name evidence="1" type="ORF">CCUG63697_01783</name>
</gene>
<accession>A0A4R8R7D3</accession>
<protein>
    <recommendedName>
        <fullName evidence="3">Liporotein LppU</fullName>
    </recommendedName>
</protein>
<organism evidence="1 2">
    <name type="scientific">Mycobacteroides franklinii</name>
    <dbReference type="NCBI Taxonomy" id="948102"/>
    <lineage>
        <taxon>Bacteria</taxon>
        <taxon>Bacillati</taxon>
        <taxon>Actinomycetota</taxon>
        <taxon>Actinomycetes</taxon>
        <taxon>Mycobacteriales</taxon>
        <taxon>Mycobacteriaceae</taxon>
        <taxon>Mycobacteroides</taxon>
    </lineage>
</organism>
<sequence length="185" mass="20730">MAALTLCAVASFGYRVYAKVRYEFRSELAAKTVNTNFSQINGRFPAETLTVNPDYPAGTCVHLHMTATHMQLSKAKCGAPDNNYFVIQQVRNHTDCVGDTEQRYWDTNTADGGEWTACLDYYWARGNCLSIGKYEATRVRCDDRSHLNREKPLNVILNTTTNAGCPTGGFPHAVRKFTICTETQK</sequence>
<dbReference type="RefSeq" id="WP_236743230.1">
    <property type="nucleotide sequence ID" value="NZ_MAFQ01000015.1"/>
</dbReference>
<dbReference type="Proteomes" id="UP000295165">
    <property type="component" value="Unassembled WGS sequence"/>
</dbReference>
<reference evidence="1 2" key="1">
    <citation type="journal article" date="2019" name="Sci. Rep.">
        <title>Extended insight into the Mycobacterium chelonae-abscessus complex through whole genome sequencing of Mycobacterium salmoniphilum outbreak and Mycobacterium salmoniphilum-like strains.</title>
        <authorList>
            <person name="Behra P.R.K."/>
            <person name="Das S."/>
            <person name="Pettersson B.M.F."/>
            <person name="Shirreff L."/>
            <person name="DuCote T."/>
            <person name="Jacobsson K.G."/>
            <person name="Ennis D.G."/>
            <person name="Kirsebom L.A."/>
        </authorList>
    </citation>
    <scope>NUCLEOTIDE SEQUENCE [LARGE SCALE GENOMIC DNA]</scope>
    <source>
        <strain evidence="1 2">CCUG 63697</strain>
    </source>
</reference>
<comment type="caution">
    <text evidence="1">The sequence shown here is derived from an EMBL/GenBank/DDBJ whole genome shotgun (WGS) entry which is preliminary data.</text>
</comment>
<evidence type="ECO:0000313" key="1">
    <source>
        <dbReference type="EMBL" id="TDZ50279.1"/>
    </source>
</evidence>
<dbReference type="EMBL" id="PECC01000027">
    <property type="protein sequence ID" value="TDZ50279.1"/>
    <property type="molecule type" value="Genomic_DNA"/>
</dbReference>
<evidence type="ECO:0008006" key="3">
    <source>
        <dbReference type="Google" id="ProtNLM"/>
    </source>
</evidence>